<feature type="region of interest" description="Disordered" evidence="1">
    <location>
        <begin position="1"/>
        <end position="25"/>
    </location>
</feature>
<gene>
    <name evidence="2" type="ORF">GCM10009750_02210</name>
</gene>
<protein>
    <recommendedName>
        <fullName evidence="4">Glyoxalase</fullName>
    </recommendedName>
</protein>
<evidence type="ECO:0000256" key="1">
    <source>
        <dbReference type="SAM" id="MobiDB-lite"/>
    </source>
</evidence>
<dbReference type="PANTHER" id="PTHR36503">
    <property type="entry name" value="BLR2520 PROTEIN"/>
    <property type="match status" value="1"/>
</dbReference>
<evidence type="ECO:0000313" key="2">
    <source>
        <dbReference type="EMBL" id="GAA1823266.1"/>
    </source>
</evidence>
<accession>A0ABP4YM29</accession>
<dbReference type="Proteomes" id="UP001501746">
    <property type="component" value="Unassembled WGS sequence"/>
</dbReference>
<dbReference type="EMBL" id="BAAANK010000001">
    <property type="protein sequence ID" value="GAA1823266.1"/>
    <property type="molecule type" value="Genomic_DNA"/>
</dbReference>
<proteinExistence type="predicted"/>
<dbReference type="Gene3D" id="3.10.180.10">
    <property type="entry name" value="2,3-Dihydroxybiphenyl 1,2-Dioxygenase, domain 1"/>
    <property type="match status" value="2"/>
</dbReference>
<dbReference type="SUPFAM" id="SSF54593">
    <property type="entry name" value="Glyoxalase/Bleomycin resistance protein/Dihydroxybiphenyl dioxygenase"/>
    <property type="match status" value="2"/>
</dbReference>
<evidence type="ECO:0008006" key="4">
    <source>
        <dbReference type="Google" id="ProtNLM"/>
    </source>
</evidence>
<evidence type="ECO:0000313" key="3">
    <source>
        <dbReference type="Proteomes" id="UP001501746"/>
    </source>
</evidence>
<comment type="caution">
    <text evidence="2">The sequence shown here is derived from an EMBL/GenBank/DDBJ whole genome shotgun (WGS) entry which is preliminary data.</text>
</comment>
<keyword evidence="3" id="KW-1185">Reference proteome</keyword>
<organism evidence="2 3">
    <name type="scientific">Agromyces salentinus</name>
    <dbReference type="NCBI Taxonomy" id="269421"/>
    <lineage>
        <taxon>Bacteria</taxon>
        <taxon>Bacillati</taxon>
        <taxon>Actinomycetota</taxon>
        <taxon>Actinomycetes</taxon>
        <taxon>Micrococcales</taxon>
        <taxon>Microbacteriaceae</taxon>
        <taxon>Agromyces</taxon>
    </lineage>
</organism>
<dbReference type="InterPro" id="IPR029068">
    <property type="entry name" value="Glyas_Bleomycin-R_OHBP_Dase"/>
</dbReference>
<name>A0ABP4YM29_9MICO</name>
<reference evidence="3" key="1">
    <citation type="journal article" date="2019" name="Int. J. Syst. Evol. Microbiol.">
        <title>The Global Catalogue of Microorganisms (GCM) 10K type strain sequencing project: providing services to taxonomists for standard genome sequencing and annotation.</title>
        <authorList>
            <consortium name="The Broad Institute Genomics Platform"/>
            <consortium name="The Broad Institute Genome Sequencing Center for Infectious Disease"/>
            <person name="Wu L."/>
            <person name="Ma J."/>
        </authorList>
    </citation>
    <scope>NUCLEOTIDE SEQUENCE [LARGE SCALE GENOMIC DNA]</scope>
    <source>
        <strain evidence="3">JCM 14323</strain>
    </source>
</reference>
<sequence>MFVTRPGRATPIEQESRSRPRTPGRTFSVMETTDLTTITTIDSITIEAADPEAAARFYREAFSLDRQVRTTAADAATSGFRGFTMSIVVAQPANVHALYQAAIAAGATVLKPVEKSLWGIGGVVQAPDGSIWTLATSARKDTGPATREYENLVLLLGAEDVSASKRFYTDRGLAVGKSFGSYVDFATGSSPIGLGLYKRRALAKQAGVAPEGTGSHRIRINSDGGVFTDPDGFAWEPSAR</sequence>
<dbReference type="PANTHER" id="PTHR36503:SF1">
    <property type="entry name" value="BLR2520 PROTEIN"/>
    <property type="match status" value="1"/>
</dbReference>